<keyword evidence="8" id="KW-0472">Membrane</keyword>
<evidence type="ECO:0000256" key="3">
    <source>
        <dbReference type="ARBA" id="ARBA00022475"/>
    </source>
</evidence>
<evidence type="ECO:0000256" key="12">
    <source>
        <dbReference type="ARBA" id="ARBA00023288"/>
    </source>
</evidence>
<evidence type="ECO:0000313" key="18">
    <source>
        <dbReference type="EMBL" id="RIB08300.1"/>
    </source>
</evidence>
<feature type="active site" evidence="13">
    <location>
        <position position="303"/>
    </location>
</feature>
<feature type="chain" id="PRO_5017178531" evidence="16">
    <location>
        <begin position="20"/>
        <end position="414"/>
    </location>
</feature>
<keyword evidence="19" id="KW-1185">Reference proteome</keyword>
<feature type="signal peptide" evidence="16">
    <location>
        <begin position="1"/>
        <end position="19"/>
    </location>
</feature>
<keyword evidence="6 15" id="KW-0064">Aspartyl protease</keyword>
<evidence type="ECO:0000256" key="4">
    <source>
        <dbReference type="ARBA" id="ARBA00022670"/>
    </source>
</evidence>
<dbReference type="InterPro" id="IPR021109">
    <property type="entry name" value="Peptidase_aspartic_dom_sf"/>
</dbReference>
<keyword evidence="10 14" id="KW-1015">Disulfide bond</keyword>
<name>A0A397UDS0_9GLOM</name>
<evidence type="ECO:0000256" key="15">
    <source>
        <dbReference type="RuleBase" id="RU000454"/>
    </source>
</evidence>
<dbReference type="Proteomes" id="UP000266673">
    <property type="component" value="Unassembled WGS sequence"/>
</dbReference>
<evidence type="ECO:0000256" key="7">
    <source>
        <dbReference type="ARBA" id="ARBA00022801"/>
    </source>
</evidence>
<dbReference type="GO" id="GO:0004190">
    <property type="term" value="F:aspartic-type endopeptidase activity"/>
    <property type="evidence" value="ECO:0007669"/>
    <property type="project" value="UniProtKB-KW"/>
</dbReference>
<protein>
    <submittedName>
        <fullName evidence="18">Aspartic peptidase domain-containing protein</fullName>
    </submittedName>
</protein>
<reference evidence="18 19" key="1">
    <citation type="submission" date="2018-06" db="EMBL/GenBank/DDBJ databases">
        <title>Comparative genomics reveals the genomic features of Rhizophagus irregularis, R. cerebriforme, R. diaphanum and Gigaspora rosea, and their symbiotic lifestyle signature.</title>
        <authorList>
            <person name="Morin E."/>
            <person name="San Clemente H."/>
            <person name="Chen E.C.H."/>
            <person name="De La Providencia I."/>
            <person name="Hainaut M."/>
            <person name="Kuo A."/>
            <person name="Kohler A."/>
            <person name="Murat C."/>
            <person name="Tang N."/>
            <person name="Roy S."/>
            <person name="Loubradou J."/>
            <person name="Henrissat B."/>
            <person name="Grigoriev I.V."/>
            <person name="Corradi N."/>
            <person name="Roux C."/>
            <person name="Martin F.M."/>
        </authorList>
    </citation>
    <scope>NUCLEOTIDE SEQUENCE [LARGE SCALE GENOMIC DNA]</scope>
    <source>
        <strain evidence="18 19">DAOM 194757</strain>
    </source>
</reference>
<dbReference type="PROSITE" id="PS00141">
    <property type="entry name" value="ASP_PROTEASE"/>
    <property type="match status" value="1"/>
</dbReference>
<keyword evidence="3" id="KW-1003">Cell membrane</keyword>
<evidence type="ECO:0000313" key="19">
    <source>
        <dbReference type="Proteomes" id="UP000266673"/>
    </source>
</evidence>
<sequence length="414" mass="44219">MKFFALITLLFLALSVNDAVPVTSKPTVISLVKQANEKSNWLNVRKIHQVRALVKYQKLVKTAYASDKDVLNQLELAISGKSGGKTGEVDLTVEVSGNIDIGYFGPITIGGQTFNTIFDTGSSDLWVPSAGCNSKACKQHEPFDTKASKTFKLLNKDFKIQYGTGNVSGITAQDNLVVGGVESKGQIFGLTNEESDDFANVPFDGIMGMALNQLSAENATTPFSNMVSQGSVNNPFFGFHLQRSLDKGDTGSLTLGGVDNSKFDGSITFSKLVNNQGFWEIGLDDASVNGKPLNFNGRSAIIDTGTTLVVIPEEDAKKIHNLIPGATQINGTFVVPCNTNVNVAFTFAGVSYNIDPRDLAIQPTGINNTCASGISAGNIGGNTTWLVGDVFLKNVYSVYNIQDLTVGFAPSKIK</sequence>
<comment type="caution">
    <text evidence="18">The sequence shown here is derived from an EMBL/GenBank/DDBJ whole genome shotgun (WGS) entry which is preliminary data.</text>
</comment>
<gene>
    <name evidence="18" type="ORF">C2G38_2212013</name>
</gene>
<dbReference type="InterPro" id="IPR001969">
    <property type="entry name" value="Aspartic_peptidase_AS"/>
</dbReference>
<keyword evidence="11" id="KW-0325">Glycoprotein</keyword>
<keyword evidence="7 15" id="KW-0378">Hydrolase</keyword>
<dbReference type="GO" id="GO:0006508">
    <property type="term" value="P:proteolysis"/>
    <property type="evidence" value="ECO:0007669"/>
    <property type="project" value="UniProtKB-KW"/>
</dbReference>
<accession>A0A397UDS0</accession>
<evidence type="ECO:0000259" key="17">
    <source>
        <dbReference type="PROSITE" id="PS51767"/>
    </source>
</evidence>
<dbReference type="InterPro" id="IPR001461">
    <property type="entry name" value="Aspartic_peptidase_A1"/>
</dbReference>
<keyword evidence="4 15" id="KW-0645">Protease</keyword>
<feature type="active site" evidence="13">
    <location>
        <position position="119"/>
    </location>
</feature>
<feature type="disulfide bond" evidence="14">
    <location>
        <begin position="132"/>
        <end position="137"/>
    </location>
</feature>
<dbReference type="EMBL" id="QKWP01001527">
    <property type="protein sequence ID" value="RIB08300.1"/>
    <property type="molecule type" value="Genomic_DNA"/>
</dbReference>
<keyword evidence="5 16" id="KW-0732">Signal</keyword>
<feature type="domain" description="Peptidase A1" evidence="17">
    <location>
        <begin position="103"/>
        <end position="409"/>
    </location>
</feature>
<dbReference type="AlphaFoldDB" id="A0A397UDS0"/>
<evidence type="ECO:0000256" key="9">
    <source>
        <dbReference type="ARBA" id="ARBA00023145"/>
    </source>
</evidence>
<evidence type="ECO:0000256" key="11">
    <source>
        <dbReference type="ARBA" id="ARBA00023180"/>
    </source>
</evidence>
<keyword evidence="12" id="KW-0449">Lipoprotein</keyword>
<comment type="subcellular location">
    <subcellularLocation>
        <location evidence="1">Cell membrane</location>
    </subcellularLocation>
</comment>
<dbReference type="CDD" id="cd05471">
    <property type="entry name" value="pepsin_like"/>
    <property type="match status" value="1"/>
</dbReference>
<dbReference type="SUPFAM" id="SSF50630">
    <property type="entry name" value="Acid proteases"/>
    <property type="match status" value="1"/>
</dbReference>
<dbReference type="InterPro" id="IPR034164">
    <property type="entry name" value="Pepsin-like_dom"/>
</dbReference>
<comment type="similarity">
    <text evidence="2 15">Belongs to the peptidase A1 family.</text>
</comment>
<dbReference type="GO" id="GO:0005886">
    <property type="term" value="C:plasma membrane"/>
    <property type="evidence" value="ECO:0007669"/>
    <property type="project" value="UniProtKB-SubCell"/>
</dbReference>
<evidence type="ECO:0000256" key="6">
    <source>
        <dbReference type="ARBA" id="ARBA00022750"/>
    </source>
</evidence>
<dbReference type="PANTHER" id="PTHR47966:SF75">
    <property type="entry name" value="ENDOPEPTIDASE (CTSD), PUTATIVE (AFU_ORTHOLOGUE AFUA_4G07040)-RELATED"/>
    <property type="match status" value="1"/>
</dbReference>
<keyword evidence="9" id="KW-0865">Zymogen</keyword>
<dbReference type="FunFam" id="2.40.70.10:FF:000008">
    <property type="entry name" value="Cathepsin D"/>
    <property type="match status" value="1"/>
</dbReference>
<evidence type="ECO:0000256" key="14">
    <source>
        <dbReference type="PIRSR" id="PIRSR601461-2"/>
    </source>
</evidence>
<dbReference type="FunFam" id="2.40.70.10:FF:000060">
    <property type="entry name" value="Aspartic-type endopeptidase ctsD"/>
    <property type="match status" value="1"/>
</dbReference>
<evidence type="ECO:0000256" key="16">
    <source>
        <dbReference type="SAM" id="SignalP"/>
    </source>
</evidence>
<dbReference type="PANTHER" id="PTHR47966">
    <property type="entry name" value="BETA-SITE APP-CLEAVING ENZYME, ISOFORM A-RELATED"/>
    <property type="match status" value="1"/>
</dbReference>
<dbReference type="PROSITE" id="PS51767">
    <property type="entry name" value="PEPTIDASE_A1"/>
    <property type="match status" value="1"/>
</dbReference>
<evidence type="ECO:0000256" key="5">
    <source>
        <dbReference type="ARBA" id="ARBA00022729"/>
    </source>
</evidence>
<organism evidence="18 19">
    <name type="scientific">Gigaspora rosea</name>
    <dbReference type="NCBI Taxonomy" id="44941"/>
    <lineage>
        <taxon>Eukaryota</taxon>
        <taxon>Fungi</taxon>
        <taxon>Fungi incertae sedis</taxon>
        <taxon>Mucoromycota</taxon>
        <taxon>Glomeromycotina</taxon>
        <taxon>Glomeromycetes</taxon>
        <taxon>Diversisporales</taxon>
        <taxon>Gigasporaceae</taxon>
        <taxon>Gigaspora</taxon>
    </lineage>
</organism>
<proteinExistence type="inferred from homology"/>
<evidence type="ECO:0000256" key="10">
    <source>
        <dbReference type="ARBA" id="ARBA00023157"/>
    </source>
</evidence>
<dbReference type="PRINTS" id="PR00792">
    <property type="entry name" value="PEPSIN"/>
</dbReference>
<dbReference type="Gene3D" id="2.40.70.10">
    <property type="entry name" value="Acid Proteases"/>
    <property type="match status" value="2"/>
</dbReference>
<dbReference type="OrthoDB" id="2747330at2759"/>
<evidence type="ECO:0000256" key="2">
    <source>
        <dbReference type="ARBA" id="ARBA00007447"/>
    </source>
</evidence>
<evidence type="ECO:0000256" key="8">
    <source>
        <dbReference type="ARBA" id="ARBA00023136"/>
    </source>
</evidence>
<evidence type="ECO:0000256" key="13">
    <source>
        <dbReference type="PIRSR" id="PIRSR601461-1"/>
    </source>
</evidence>
<dbReference type="STRING" id="44941.A0A397UDS0"/>
<dbReference type="Pfam" id="PF00026">
    <property type="entry name" value="Asp"/>
    <property type="match status" value="1"/>
</dbReference>
<dbReference type="InterPro" id="IPR033121">
    <property type="entry name" value="PEPTIDASE_A1"/>
</dbReference>
<evidence type="ECO:0000256" key="1">
    <source>
        <dbReference type="ARBA" id="ARBA00004236"/>
    </source>
</evidence>